<keyword evidence="2" id="KW-1185">Reference proteome</keyword>
<dbReference type="Proteomes" id="UP000659124">
    <property type="component" value="Unassembled WGS sequence"/>
</dbReference>
<organism evidence="1 2">
    <name type="scientific">Chitinophaga qingshengii</name>
    <dbReference type="NCBI Taxonomy" id="1569794"/>
    <lineage>
        <taxon>Bacteria</taxon>
        <taxon>Pseudomonadati</taxon>
        <taxon>Bacteroidota</taxon>
        <taxon>Chitinophagia</taxon>
        <taxon>Chitinophagales</taxon>
        <taxon>Chitinophagaceae</taxon>
        <taxon>Chitinophaga</taxon>
    </lineage>
</organism>
<comment type="caution">
    <text evidence="1">The sequence shown here is derived from an EMBL/GenBank/DDBJ whole genome shotgun (WGS) entry which is preliminary data.</text>
</comment>
<reference evidence="1 2" key="1">
    <citation type="submission" date="2020-09" db="EMBL/GenBank/DDBJ databases">
        <title>Genome sequences of type strains of Chitinophaga qingshengii and Chitinophaga varians.</title>
        <authorList>
            <person name="Kittiwongwattana C."/>
        </authorList>
    </citation>
    <scope>NUCLEOTIDE SEQUENCE [LARGE SCALE GENOMIC DNA]</scope>
    <source>
        <strain evidence="1 2">JCM 30026</strain>
    </source>
</reference>
<evidence type="ECO:0000313" key="1">
    <source>
        <dbReference type="EMBL" id="MBC9933326.1"/>
    </source>
</evidence>
<sequence>MEELRTNDFLSLKSRMPLLIEDARKRFEYAKQTITQADDHIIKGEAYVKTVKNAGERQLLLSSADLDACIRFDNLLSRLIDGTVKVKQYRRKRLFENPYMYVAPPSNFTIKRILETNTFHYEKQTGNSKTSRV</sequence>
<dbReference type="RefSeq" id="WP_188090437.1">
    <property type="nucleotide sequence ID" value="NZ_JACVFC010000003.1"/>
</dbReference>
<accession>A0ABR7TV83</accession>
<name>A0ABR7TV83_9BACT</name>
<dbReference type="EMBL" id="JACVFC010000003">
    <property type="protein sequence ID" value="MBC9933326.1"/>
    <property type="molecule type" value="Genomic_DNA"/>
</dbReference>
<protein>
    <submittedName>
        <fullName evidence="1">Uncharacterized protein</fullName>
    </submittedName>
</protein>
<gene>
    <name evidence="1" type="ORF">ICL07_23245</name>
</gene>
<evidence type="ECO:0000313" key="2">
    <source>
        <dbReference type="Proteomes" id="UP000659124"/>
    </source>
</evidence>
<proteinExistence type="predicted"/>